<sequence>MTTQNSLLLFLTFLIILGFSGFTSCRHIKQETSEDIDRSLLDKYSPMFFRSFTTIYGTLGKPAGGTGTISSVHAVSHRLVPGGPNPLHN</sequence>
<protein>
    <submittedName>
        <fullName evidence="2">Uncharacterized protein</fullName>
    </submittedName>
</protein>
<dbReference type="PANTHER" id="PTHR35472">
    <property type="match status" value="1"/>
</dbReference>
<keyword evidence="1" id="KW-0732">Signal</keyword>
<dbReference type="EMBL" id="JBBPBM010000028">
    <property type="protein sequence ID" value="KAK8537129.1"/>
    <property type="molecule type" value="Genomic_DNA"/>
</dbReference>
<dbReference type="Proteomes" id="UP001472677">
    <property type="component" value="Unassembled WGS sequence"/>
</dbReference>
<feature type="signal peptide" evidence="1">
    <location>
        <begin position="1"/>
        <end position="25"/>
    </location>
</feature>
<gene>
    <name evidence="2" type="ORF">V6N12_043303</name>
</gene>
<accession>A0ABR2DFN2</accession>
<evidence type="ECO:0000313" key="3">
    <source>
        <dbReference type="Proteomes" id="UP001472677"/>
    </source>
</evidence>
<feature type="chain" id="PRO_5045989554" evidence="1">
    <location>
        <begin position="26"/>
        <end position="89"/>
    </location>
</feature>
<reference evidence="2 3" key="1">
    <citation type="journal article" date="2024" name="G3 (Bethesda)">
        <title>Genome assembly of Hibiscus sabdariffa L. provides insights into metabolisms of medicinal natural products.</title>
        <authorList>
            <person name="Kim T."/>
        </authorList>
    </citation>
    <scope>NUCLEOTIDE SEQUENCE [LARGE SCALE GENOMIC DNA]</scope>
    <source>
        <strain evidence="2">TK-2024</strain>
        <tissue evidence="2">Old leaves</tissue>
    </source>
</reference>
<proteinExistence type="predicted"/>
<evidence type="ECO:0000313" key="2">
    <source>
        <dbReference type="EMBL" id="KAK8537129.1"/>
    </source>
</evidence>
<comment type="caution">
    <text evidence="2">The sequence shown here is derived from an EMBL/GenBank/DDBJ whole genome shotgun (WGS) entry which is preliminary data.</text>
</comment>
<organism evidence="2 3">
    <name type="scientific">Hibiscus sabdariffa</name>
    <name type="common">roselle</name>
    <dbReference type="NCBI Taxonomy" id="183260"/>
    <lineage>
        <taxon>Eukaryota</taxon>
        <taxon>Viridiplantae</taxon>
        <taxon>Streptophyta</taxon>
        <taxon>Embryophyta</taxon>
        <taxon>Tracheophyta</taxon>
        <taxon>Spermatophyta</taxon>
        <taxon>Magnoliopsida</taxon>
        <taxon>eudicotyledons</taxon>
        <taxon>Gunneridae</taxon>
        <taxon>Pentapetalae</taxon>
        <taxon>rosids</taxon>
        <taxon>malvids</taxon>
        <taxon>Malvales</taxon>
        <taxon>Malvaceae</taxon>
        <taxon>Malvoideae</taxon>
        <taxon>Hibiscus</taxon>
    </lineage>
</organism>
<dbReference type="PANTHER" id="PTHR35472:SF3">
    <property type="entry name" value="CLAVATA3_ESR (CLE) GENE FAMILY MEMBER MTCLE05"/>
    <property type="match status" value="1"/>
</dbReference>
<name>A0ABR2DFN2_9ROSI</name>
<keyword evidence="3" id="KW-1185">Reference proteome</keyword>
<evidence type="ECO:0000256" key="1">
    <source>
        <dbReference type="SAM" id="SignalP"/>
    </source>
</evidence>
<dbReference type="InterPro" id="IPR055317">
    <property type="entry name" value="CLE14-like"/>
</dbReference>